<dbReference type="Pfam" id="PF13927">
    <property type="entry name" value="Ig_3"/>
    <property type="match status" value="1"/>
</dbReference>
<dbReference type="PANTHER" id="PTHR45080:SF8">
    <property type="entry name" value="IG-LIKE DOMAIN-CONTAINING PROTEIN"/>
    <property type="match status" value="1"/>
</dbReference>
<evidence type="ECO:0000256" key="3">
    <source>
        <dbReference type="SAM" id="Phobius"/>
    </source>
</evidence>
<keyword evidence="3" id="KW-1133">Transmembrane helix</keyword>
<keyword evidence="3" id="KW-0472">Membrane</keyword>
<evidence type="ECO:0000259" key="4">
    <source>
        <dbReference type="PROSITE" id="PS50835"/>
    </source>
</evidence>
<keyword evidence="2" id="KW-1015">Disulfide bond</keyword>
<dbReference type="InterPro" id="IPR013783">
    <property type="entry name" value="Ig-like_fold"/>
</dbReference>
<dbReference type="AlphaFoldDB" id="B3RNW8"/>
<sequence>MGNDTDLSTTIKCTAKGIPRPSVQWAKCHHGQCRSHLFPSQNIQIINETTVVATLKIDRNNPNQIGNISCRSVNLCQSLLSRKIWNVQRPSVSTLDNVCKLLLPAQPHQLAYFGLPYDITFTMQYQGCQCGVDCTYQASFYFKRKNIIINDGTNTKISSNFACPNSSWPCSNSSSKPYLGCCQRNITLRIQNVTVDDLGEYQFEYYGVHCQCIQGMKASINLQAQECINSGIILSARKDKEKDSSVTFSCFARGNPRPQIQWTKCNQTQCLPYPFRFQRTKVINDTTTVSTLTIYRTEGEDLGNISCQSVNPCKTVPGHQSWTVKSSSTIKIILIITFGSSTGLVSIVVLIVVFIPDRRTKLSYFTKVMMATKIKTDKEKILIIRHCYTQPAVDLTTTIVSQLKRYFDGQIMTMFNNAPYDIHPTIYLKFIRHFRMVVLLHEDQVEEGNEMKCQHFIPCVKSIIDDCISTGGIPILPILINDPRNYPDNLDQMECLTWDEKWNDDDQENFKQELHDTIYNCYHGLCPSYLHTSISNLSDTNDDNDDETTVLMHSGYEN</sequence>
<dbReference type="HOGENOM" id="CLU_488654_0_0_1"/>
<organism evidence="5 6">
    <name type="scientific">Trichoplax adhaerens</name>
    <name type="common">Trichoplax reptans</name>
    <dbReference type="NCBI Taxonomy" id="10228"/>
    <lineage>
        <taxon>Eukaryota</taxon>
        <taxon>Metazoa</taxon>
        <taxon>Placozoa</taxon>
        <taxon>Uniplacotomia</taxon>
        <taxon>Trichoplacea</taxon>
        <taxon>Trichoplacidae</taxon>
        <taxon>Trichoplax</taxon>
    </lineage>
</organism>
<dbReference type="Proteomes" id="UP000009022">
    <property type="component" value="Unassembled WGS sequence"/>
</dbReference>
<feature type="transmembrane region" description="Helical" evidence="3">
    <location>
        <begin position="332"/>
        <end position="355"/>
    </location>
</feature>
<dbReference type="OrthoDB" id="6159398at2759"/>
<dbReference type="InParanoid" id="B3RNW8"/>
<dbReference type="RefSeq" id="XP_002109921.1">
    <property type="nucleotide sequence ID" value="XM_002109885.1"/>
</dbReference>
<proteinExistence type="predicted"/>
<dbReference type="PANTHER" id="PTHR45080">
    <property type="entry name" value="CONTACTIN 5"/>
    <property type="match status" value="1"/>
</dbReference>
<name>B3RNW8_TRIAD</name>
<feature type="domain" description="Ig-like" evidence="4">
    <location>
        <begin position="244"/>
        <end position="331"/>
    </location>
</feature>
<dbReference type="PhylomeDB" id="B3RNW8"/>
<reference evidence="5 6" key="1">
    <citation type="journal article" date="2008" name="Nature">
        <title>The Trichoplax genome and the nature of placozoans.</title>
        <authorList>
            <person name="Srivastava M."/>
            <person name="Begovic E."/>
            <person name="Chapman J."/>
            <person name="Putnam N.H."/>
            <person name="Hellsten U."/>
            <person name="Kawashima T."/>
            <person name="Kuo A."/>
            <person name="Mitros T."/>
            <person name="Salamov A."/>
            <person name="Carpenter M.L."/>
            <person name="Signorovitch A.Y."/>
            <person name="Moreno M.A."/>
            <person name="Kamm K."/>
            <person name="Grimwood J."/>
            <person name="Schmutz J."/>
            <person name="Shapiro H."/>
            <person name="Grigoriev I.V."/>
            <person name="Buss L.W."/>
            <person name="Schierwater B."/>
            <person name="Dellaporta S.L."/>
            <person name="Rokhsar D.S."/>
        </authorList>
    </citation>
    <scope>NUCLEOTIDE SEQUENCE [LARGE SCALE GENOMIC DNA]</scope>
    <source>
        <strain evidence="5 6">Grell-BS-1999</strain>
    </source>
</reference>
<dbReference type="KEGG" id="tad:TRIADDRAFT_53319"/>
<dbReference type="CDD" id="cd00096">
    <property type="entry name" value="Ig"/>
    <property type="match status" value="2"/>
</dbReference>
<dbReference type="InterPro" id="IPR050958">
    <property type="entry name" value="Cell_Adh-Cytoskel_Orgn"/>
</dbReference>
<evidence type="ECO:0000256" key="1">
    <source>
        <dbReference type="ARBA" id="ARBA00022729"/>
    </source>
</evidence>
<protein>
    <recommendedName>
        <fullName evidence="4">Ig-like domain-containing protein</fullName>
    </recommendedName>
</protein>
<dbReference type="InterPro" id="IPR036179">
    <property type="entry name" value="Ig-like_dom_sf"/>
</dbReference>
<keyword evidence="1" id="KW-0732">Signal</keyword>
<dbReference type="CTD" id="6751136"/>
<dbReference type="Gene3D" id="2.60.40.10">
    <property type="entry name" value="Immunoglobulins"/>
    <property type="match status" value="2"/>
</dbReference>
<dbReference type="InterPro" id="IPR003598">
    <property type="entry name" value="Ig_sub2"/>
</dbReference>
<dbReference type="SMART" id="SM00408">
    <property type="entry name" value="IGc2"/>
    <property type="match status" value="1"/>
</dbReference>
<dbReference type="SUPFAM" id="SSF48726">
    <property type="entry name" value="Immunoglobulin"/>
    <property type="match status" value="2"/>
</dbReference>
<accession>B3RNW8</accession>
<keyword evidence="6" id="KW-1185">Reference proteome</keyword>
<evidence type="ECO:0000256" key="2">
    <source>
        <dbReference type="ARBA" id="ARBA00023157"/>
    </source>
</evidence>
<dbReference type="InterPro" id="IPR007110">
    <property type="entry name" value="Ig-like_dom"/>
</dbReference>
<feature type="domain" description="Ig-like" evidence="4">
    <location>
        <begin position="1"/>
        <end position="81"/>
    </location>
</feature>
<dbReference type="GeneID" id="6751136"/>
<evidence type="ECO:0000313" key="6">
    <source>
        <dbReference type="Proteomes" id="UP000009022"/>
    </source>
</evidence>
<keyword evidence="3" id="KW-0812">Transmembrane</keyword>
<gene>
    <name evidence="5" type="ORF">TRIADDRAFT_53319</name>
</gene>
<dbReference type="PROSITE" id="PS50835">
    <property type="entry name" value="IG_LIKE"/>
    <property type="match status" value="2"/>
</dbReference>
<evidence type="ECO:0000313" key="5">
    <source>
        <dbReference type="EMBL" id="EDV28087.1"/>
    </source>
</evidence>
<dbReference type="EMBL" id="DS985242">
    <property type="protein sequence ID" value="EDV28087.1"/>
    <property type="molecule type" value="Genomic_DNA"/>
</dbReference>